<dbReference type="EMBL" id="CP036262">
    <property type="protein sequence ID" value="QDS93765.1"/>
    <property type="molecule type" value="Genomic_DNA"/>
</dbReference>
<evidence type="ECO:0000313" key="3">
    <source>
        <dbReference type="Proteomes" id="UP000320672"/>
    </source>
</evidence>
<keyword evidence="1" id="KW-0732">Signal</keyword>
<dbReference type="Proteomes" id="UP000320672">
    <property type="component" value="Chromosome"/>
</dbReference>
<feature type="signal peptide" evidence="1">
    <location>
        <begin position="1"/>
        <end position="28"/>
    </location>
</feature>
<accession>A0A517MFV0</accession>
<dbReference type="Pfam" id="PF07608">
    <property type="entry name" value="DUF1571"/>
    <property type="match status" value="1"/>
</dbReference>
<dbReference type="InterPro" id="IPR011465">
    <property type="entry name" value="DUF1571"/>
</dbReference>
<keyword evidence="3" id="KW-1185">Reference proteome</keyword>
<sequence length="315" mass="35989" precursor="true">MAFRQDQWRRQFVTAFMLIGLCSSLGYAQPLPGQQPVFRQAYESAPEQERNAADASPVAANQIALAANTKIPESTGAHPLEPALKMARESLQHIQGNVDDYTALFVKRCRVDGVLPEMQYSNVKIRNRKVEAGKIKVPLSVYIDFLRPAKVRGREVIWVENKNDGNMVVHESGLKNFMNVNLAPDSYLAMRGQKHPISEIGIENLAVKLIETGERDLQYDECEVKFFNDAKVGKEVCTMLQVIHPVERAHFDFYCARVYFSNELNMPIRYESWSWPETADGKPVLEEEYNYVNVKVNVGLTDNDFDTDNAEYRFW</sequence>
<protein>
    <recommendedName>
        <fullName evidence="4">DUF1571 domain-containing protein</fullName>
    </recommendedName>
</protein>
<dbReference type="AlphaFoldDB" id="A0A517MFV0"/>
<name>A0A517MFV0_9BACT</name>
<proteinExistence type="predicted"/>
<evidence type="ECO:0000313" key="2">
    <source>
        <dbReference type="EMBL" id="QDS93765.1"/>
    </source>
</evidence>
<feature type="chain" id="PRO_5021745520" description="DUF1571 domain-containing protein" evidence="1">
    <location>
        <begin position="29"/>
        <end position="315"/>
    </location>
</feature>
<gene>
    <name evidence="2" type="ORF">FF011L_25380</name>
</gene>
<organism evidence="2 3">
    <name type="scientific">Roseimaritima multifibrata</name>
    <dbReference type="NCBI Taxonomy" id="1930274"/>
    <lineage>
        <taxon>Bacteria</taxon>
        <taxon>Pseudomonadati</taxon>
        <taxon>Planctomycetota</taxon>
        <taxon>Planctomycetia</taxon>
        <taxon>Pirellulales</taxon>
        <taxon>Pirellulaceae</taxon>
        <taxon>Roseimaritima</taxon>
    </lineage>
</organism>
<reference evidence="2 3" key="1">
    <citation type="submission" date="2019-02" db="EMBL/GenBank/DDBJ databases">
        <title>Deep-cultivation of Planctomycetes and their phenomic and genomic characterization uncovers novel biology.</title>
        <authorList>
            <person name="Wiegand S."/>
            <person name="Jogler M."/>
            <person name="Boedeker C."/>
            <person name="Pinto D."/>
            <person name="Vollmers J."/>
            <person name="Rivas-Marin E."/>
            <person name="Kohn T."/>
            <person name="Peeters S.H."/>
            <person name="Heuer A."/>
            <person name="Rast P."/>
            <person name="Oberbeckmann S."/>
            <person name="Bunk B."/>
            <person name="Jeske O."/>
            <person name="Meyerdierks A."/>
            <person name="Storesund J.E."/>
            <person name="Kallscheuer N."/>
            <person name="Luecker S."/>
            <person name="Lage O.M."/>
            <person name="Pohl T."/>
            <person name="Merkel B.J."/>
            <person name="Hornburger P."/>
            <person name="Mueller R.-W."/>
            <person name="Bruemmer F."/>
            <person name="Labrenz M."/>
            <person name="Spormann A.M."/>
            <person name="Op den Camp H."/>
            <person name="Overmann J."/>
            <person name="Amann R."/>
            <person name="Jetten M.S.M."/>
            <person name="Mascher T."/>
            <person name="Medema M.H."/>
            <person name="Devos D.P."/>
            <person name="Kaster A.-K."/>
            <person name="Ovreas L."/>
            <person name="Rohde M."/>
            <person name="Galperin M.Y."/>
            <person name="Jogler C."/>
        </authorList>
    </citation>
    <scope>NUCLEOTIDE SEQUENCE [LARGE SCALE GENOMIC DNA]</scope>
    <source>
        <strain evidence="2 3">FF011L</strain>
    </source>
</reference>
<dbReference type="KEGG" id="rml:FF011L_25380"/>
<dbReference type="RefSeq" id="WP_145351864.1">
    <property type="nucleotide sequence ID" value="NZ_CP036262.1"/>
</dbReference>
<dbReference type="OrthoDB" id="5456309at2"/>
<evidence type="ECO:0008006" key="4">
    <source>
        <dbReference type="Google" id="ProtNLM"/>
    </source>
</evidence>
<evidence type="ECO:0000256" key="1">
    <source>
        <dbReference type="SAM" id="SignalP"/>
    </source>
</evidence>